<dbReference type="GO" id="GO:0048046">
    <property type="term" value="C:apoplast"/>
    <property type="evidence" value="ECO:0007669"/>
    <property type="project" value="UniProtKB-SubCell"/>
</dbReference>
<evidence type="ECO:0000256" key="1">
    <source>
        <dbReference type="ARBA" id="ARBA00010746"/>
    </source>
</evidence>
<comment type="subunit">
    <text evidence="2 4">Homodimer.</text>
</comment>
<comment type="caution">
    <text evidence="6">The sequence shown here is derived from an EMBL/GenBank/DDBJ whole genome shotgun (WGS) entry which is preliminary data.</text>
</comment>
<reference evidence="6" key="1">
    <citation type="submission" date="2020-05" db="EMBL/GenBank/DDBJ databases">
        <title>WGS assembly of Panicum virgatum.</title>
        <authorList>
            <person name="Lovell J.T."/>
            <person name="Jenkins J."/>
            <person name="Shu S."/>
            <person name="Juenger T.E."/>
            <person name="Schmutz J."/>
        </authorList>
    </citation>
    <scope>NUCLEOTIDE SEQUENCE</scope>
    <source>
        <strain evidence="6">AP13</strain>
    </source>
</reference>
<feature type="chain" id="PRO_5035787722" description="Dirigent protein" evidence="5">
    <location>
        <begin position="47"/>
        <end position="215"/>
    </location>
</feature>
<evidence type="ECO:0000313" key="6">
    <source>
        <dbReference type="EMBL" id="KAG2560659.1"/>
    </source>
</evidence>
<dbReference type="AlphaFoldDB" id="A0A8T0PJ44"/>
<accession>A0A8T0PJ44</accession>
<comment type="similarity">
    <text evidence="1 4">Belongs to the plant dirigent protein family.</text>
</comment>
<dbReference type="InterPro" id="IPR004265">
    <property type="entry name" value="Dirigent"/>
</dbReference>
<feature type="signal peptide" evidence="5">
    <location>
        <begin position="1"/>
        <end position="46"/>
    </location>
</feature>
<dbReference type="Pfam" id="PF03018">
    <property type="entry name" value="Dirigent"/>
    <property type="match status" value="1"/>
</dbReference>
<gene>
    <name evidence="6" type="ORF">PVAP13_8KG076300</name>
</gene>
<keyword evidence="7" id="KW-1185">Reference proteome</keyword>
<evidence type="ECO:0000256" key="5">
    <source>
        <dbReference type="SAM" id="SignalP"/>
    </source>
</evidence>
<dbReference type="Gene3D" id="2.40.480.10">
    <property type="entry name" value="Allene oxide cyclase-like"/>
    <property type="match status" value="1"/>
</dbReference>
<proteinExistence type="inferred from homology"/>
<dbReference type="Proteomes" id="UP000823388">
    <property type="component" value="Chromosome 8K"/>
</dbReference>
<dbReference type="GO" id="GO:0009699">
    <property type="term" value="P:phenylpropanoid biosynthetic process"/>
    <property type="evidence" value="ECO:0007669"/>
    <property type="project" value="UniProtKB-ARBA"/>
</dbReference>
<organism evidence="6 7">
    <name type="scientific">Panicum virgatum</name>
    <name type="common">Blackwell switchgrass</name>
    <dbReference type="NCBI Taxonomy" id="38727"/>
    <lineage>
        <taxon>Eukaryota</taxon>
        <taxon>Viridiplantae</taxon>
        <taxon>Streptophyta</taxon>
        <taxon>Embryophyta</taxon>
        <taxon>Tracheophyta</taxon>
        <taxon>Spermatophyta</taxon>
        <taxon>Magnoliopsida</taxon>
        <taxon>Liliopsida</taxon>
        <taxon>Poales</taxon>
        <taxon>Poaceae</taxon>
        <taxon>PACMAD clade</taxon>
        <taxon>Panicoideae</taxon>
        <taxon>Panicodae</taxon>
        <taxon>Paniceae</taxon>
        <taxon>Panicinae</taxon>
        <taxon>Panicum</taxon>
        <taxon>Panicum sect. Hiantes</taxon>
    </lineage>
</organism>
<protein>
    <recommendedName>
        <fullName evidence="4">Dirigent protein</fullName>
    </recommendedName>
</protein>
<sequence>MEASNLAVTNPRAALPSSGYPVISKMDKKGATLLLFLVLLAAAAEADAVHGAGQRKEEVAAAAPTTTHLHFYFHDTVSGKSPTAVRVVEPPPAAASSSSPTSMFGMVNVMDDPLTAGPERGSAPVGRAQGLYMGSDQARLGFLQAMNLVFTSGAHNGSTLALLGRNCPLDAVRELPVVGGTGAFRFARGYALLRTRWLDARTGDATVEYDVYVMH</sequence>
<keyword evidence="3 4" id="KW-0964">Secreted</keyword>
<evidence type="ECO:0000256" key="3">
    <source>
        <dbReference type="ARBA" id="ARBA00022525"/>
    </source>
</evidence>
<evidence type="ECO:0000256" key="4">
    <source>
        <dbReference type="RuleBase" id="RU363099"/>
    </source>
</evidence>
<dbReference type="InterPro" id="IPR044859">
    <property type="entry name" value="Allene_oxi_cyc_Dirigent"/>
</dbReference>
<keyword evidence="5" id="KW-0732">Signal</keyword>
<dbReference type="EMBL" id="CM029051">
    <property type="protein sequence ID" value="KAG2560659.1"/>
    <property type="molecule type" value="Genomic_DNA"/>
</dbReference>
<evidence type="ECO:0000313" key="7">
    <source>
        <dbReference type="Proteomes" id="UP000823388"/>
    </source>
</evidence>
<comment type="subcellular location">
    <subcellularLocation>
        <location evidence="4">Secreted</location>
        <location evidence="4">Extracellular space</location>
        <location evidence="4">Apoplast</location>
    </subcellularLocation>
</comment>
<keyword evidence="4" id="KW-0052">Apoplast</keyword>
<dbReference type="PANTHER" id="PTHR21495">
    <property type="entry name" value="NUCLEOPORIN-RELATED"/>
    <property type="match status" value="1"/>
</dbReference>
<name>A0A8T0PJ44_PANVG</name>
<evidence type="ECO:0000256" key="2">
    <source>
        <dbReference type="ARBA" id="ARBA00011738"/>
    </source>
</evidence>
<comment type="function">
    <text evidence="4">Dirigent proteins impart stereoselectivity on the phenoxy radical-coupling reaction, yielding optically active lignans from two molecules of coniferyl alcohol in the biosynthesis of lignans, flavonolignans, and alkaloids and thus plays a central role in plant secondary metabolism.</text>
</comment>